<dbReference type="Proteomes" id="UP000474757">
    <property type="component" value="Unassembled WGS sequence"/>
</dbReference>
<evidence type="ECO:0000313" key="2">
    <source>
        <dbReference type="Proteomes" id="UP000474757"/>
    </source>
</evidence>
<gene>
    <name evidence="1" type="ORF">GZA08_00620</name>
</gene>
<dbReference type="PANTHER" id="PTHR43179:SF7">
    <property type="entry name" value="RHAMNOSYLTRANSFERASE WBBL"/>
    <property type="match status" value="1"/>
</dbReference>
<proteinExistence type="predicted"/>
<dbReference type="PANTHER" id="PTHR43179">
    <property type="entry name" value="RHAMNOSYLTRANSFERASE WBBL"/>
    <property type="match status" value="1"/>
</dbReference>
<accession>A0A6B2JEV8</accession>
<dbReference type="GO" id="GO:0016740">
    <property type="term" value="F:transferase activity"/>
    <property type="evidence" value="ECO:0007669"/>
    <property type="project" value="UniProtKB-KW"/>
</dbReference>
<dbReference type="CDD" id="cd04186">
    <property type="entry name" value="GT_2_like_c"/>
    <property type="match status" value="1"/>
</dbReference>
<evidence type="ECO:0000313" key="1">
    <source>
        <dbReference type="EMBL" id="NDU99470.1"/>
    </source>
</evidence>
<keyword evidence="1" id="KW-0808">Transferase</keyword>
<sequence length="328" mass="36441">MSPFIHVLILNWRSPEMTLRAMEATLAEMEGLDGFVTLLDNDSQDGSFERLLTATFDLPRVRVVQTGHNGGFGAGNNHGILTPLPSRPKVDYWYIQNSDSFPKPGAIRTLVKYLEAQPRVGIAGSQLVDEEGVPQQTQFRFPSILSELEGAARTGPISRLLSRHAVPFPLLREDQPVDWLAGASMLIRASLLESIGLFDERFFLYFEETDLCRRARLAGFETHFVKASVVTHGGSVSTGMQEWTRVPEYWFDSRLHYFAKNHGPLYAAGATAAHVAGGLIHRLRCLVTGKAPADPPGFLRHLIRHDLSALLPAAARERRNAKNVPAHR</sequence>
<name>A0A6B2JEV8_9RHOB</name>
<protein>
    <submittedName>
        <fullName evidence="1">Glycosyltransferase family 2 protein</fullName>
    </submittedName>
</protein>
<dbReference type="SUPFAM" id="SSF53448">
    <property type="entry name" value="Nucleotide-diphospho-sugar transferases"/>
    <property type="match status" value="1"/>
</dbReference>
<dbReference type="RefSeq" id="WP_163889002.1">
    <property type="nucleotide sequence ID" value="NZ_JAAFYS010000001.1"/>
</dbReference>
<dbReference type="InterPro" id="IPR029044">
    <property type="entry name" value="Nucleotide-diphossugar_trans"/>
</dbReference>
<dbReference type="Pfam" id="PF13641">
    <property type="entry name" value="Glyco_tranf_2_3"/>
    <property type="match status" value="1"/>
</dbReference>
<dbReference type="AlphaFoldDB" id="A0A6B2JEV8"/>
<dbReference type="EMBL" id="JAAGAB010000001">
    <property type="protein sequence ID" value="NDU99470.1"/>
    <property type="molecule type" value="Genomic_DNA"/>
</dbReference>
<reference evidence="1 2" key="1">
    <citation type="submission" date="2020-02" db="EMBL/GenBank/DDBJ databases">
        <title>Pseudoroseicyclus tamarix, sp. nov., isolated from offshore sediment of a Tamarix chinensis forest.</title>
        <authorList>
            <person name="Gai Y."/>
        </authorList>
    </citation>
    <scope>NUCLEOTIDE SEQUENCE [LARGE SCALE GENOMIC DNA]</scope>
    <source>
        <strain evidence="1 2">CLL3-39</strain>
    </source>
</reference>
<organism evidence="1 2">
    <name type="scientific">Pseudoroseicyclus tamaricis</name>
    <dbReference type="NCBI Taxonomy" id="2705421"/>
    <lineage>
        <taxon>Bacteria</taxon>
        <taxon>Pseudomonadati</taxon>
        <taxon>Pseudomonadota</taxon>
        <taxon>Alphaproteobacteria</taxon>
        <taxon>Rhodobacterales</taxon>
        <taxon>Paracoccaceae</taxon>
        <taxon>Pseudoroseicyclus</taxon>
    </lineage>
</organism>
<comment type="caution">
    <text evidence="1">The sequence shown here is derived from an EMBL/GenBank/DDBJ whole genome shotgun (WGS) entry which is preliminary data.</text>
</comment>
<dbReference type="Gene3D" id="3.90.550.10">
    <property type="entry name" value="Spore Coat Polysaccharide Biosynthesis Protein SpsA, Chain A"/>
    <property type="match status" value="1"/>
</dbReference>
<keyword evidence="2" id="KW-1185">Reference proteome</keyword>